<proteinExistence type="predicted"/>
<evidence type="ECO:0000313" key="1">
    <source>
        <dbReference type="Proteomes" id="UP000095284"/>
    </source>
</evidence>
<organism evidence="1 2">
    <name type="scientific">Bursaphelenchus xylophilus</name>
    <name type="common">Pinewood nematode worm</name>
    <name type="synonym">Aphelenchoides xylophilus</name>
    <dbReference type="NCBI Taxonomy" id="6326"/>
    <lineage>
        <taxon>Eukaryota</taxon>
        <taxon>Metazoa</taxon>
        <taxon>Ecdysozoa</taxon>
        <taxon>Nematoda</taxon>
        <taxon>Chromadorea</taxon>
        <taxon>Rhabditida</taxon>
        <taxon>Tylenchina</taxon>
        <taxon>Tylenchomorpha</taxon>
        <taxon>Aphelenchoidea</taxon>
        <taxon>Aphelenchoididae</taxon>
        <taxon>Bursaphelenchus</taxon>
    </lineage>
</organism>
<accession>A0A1I7SI36</accession>
<evidence type="ECO:0000313" key="2">
    <source>
        <dbReference type="WBParaSite" id="BXY_1270500.1"/>
    </source>
</evidence>
<protein>
    <submittedName>
        <fullName evidence="2">Uncharacterized protein</fullName>
    </submittedName>
</protein>
<sequence>YTSKYLAIKRFTKYI</sequence>
<dbReference type="WBParaSite" id="BXY_1270500.1">
    <property type="protein sequence ID" value="BXY_1270500.1"/>
    <property type="gene ID" value="BXY_1270500"/>
</dbReference>
<dbReference type="Proteomes" id="UP000095284">
    <property type="component" value="Unplaced"/>
</dbReference>
<reference evidence="2" key="1">
    <citation type="submission" date="2016-11" db="UniProtKB">
        <authorList>
            <consortium name="WormBaseParasite"/>
        </authorList>
    </citation>
    <scope>IDENTIFICATION</scope>
</reference>
<name>A0A1I7SI36_BURXY</name>